<dbReference type="InterPro" id="IPR016181">
    <property type="entry name" value="Acyl_CoA_acyltransferase"/>
</dbReference>
<dbReference type="InterPro" id="IPR000182">
    <property type="entry name" value="GNAT_dom"/>
</dbReference>
<evidence type="ECO:0000256" key="8">
    <source>
        <dbReference type="ARBA" id="ARBA00048923"/>
    </source>
</evidence>
<dbReference type="AlphaFoldDB" id="A0A6S7EZU3"/>
<evidence type="ECO:0000256" key="5">
    <source>
        <dbReference type="ARBA" id="ARBA00023251"/>
    </source>
</evidence>
<dbReference type="GeneID" id="92764973"/>
<dbReference type="InterPro" id="IPR050832">
    <property type="entry name" value="Bact_Acetyltransf"/>
</dbReference>
<comment type="subunit">
    <text evidence="1 9">Homodimer.</text>
</comment>
<evidence type="ECO:0000256" key="6">
    <source>
        <dbReference type="ARBA" id="ARBA00023315"/>
    </source>
</evidence>
<accession>A0A6S7EZU3</accession>
<dbReference type="PIRSF" id="PIRSF000452">
    <property type="entry name" value="6-N-acetyltransf"/>
    <property type="match status" value="1"/>
</dbReference>
<evidence type="ECO:0000313" key="12">
    <source>
        <dbReference type="Proteomes" id="UP000494183"/>
    </source>
</evidence>
<evidence type="ECO:0000256" key="3">
    <source>
        <dbReference type="ARBA" id="ARBA00017677"/>
    </source>
</evidence>
<dbReference type="EMBL" id="CADILH010000003">
    <property type="protein sequence ID" value="CAB3931472.1"/>
    <property type="molecule type" value="Genomic_DNA"/>
</dbReference>
<evidence type="ECO:0000256" key="4">
    <source>
        <dbReference type="ARBA" id="ARBA00022679"/>
    </source>
</evidence>
<name>A0A6S7EZU3_9BURK</name>
<keyword evidence="6 9" id="KW-0012">Acyltransferase</keyword>
<keyword evidence="4 9" id="KW-0808">Transferase</keyword>
<evidence type="ECO:0000259" key="10">
    <source>
        <dbReference type="PROSITE" id="PS51186"/>
    </source>
</evidence>
<comment type="function">
    <text evidence="9">Catalyzes the transfer of an acetyl group from acetyl-CoA to the 6'-amino group of aminoglycoside molecules conferring resistance to antibiotics containing the purpurosamine ring.</text>
</comment>
<dbReference type="NCBIfam" id="NF043067">
    <property type="entry name" value="AAC_6p_group_E"/>
    <property type="match status" value="1"/>
</dbReference>
<reference evidence="11 12" key="1">
    <citation type="submission" date="2020-04" db="EMBL/GenBank/DDBJ databases">
        <authorList>
            <person name="De Canck E."/>
        </authorList>
    </citation>
    <scope>NUCLEOTIDE SEQUENCE [LARGE SCALE GENOMIC DNA]</scope>
    <source>
        <strain evidence="11 12">LMG 6000</strain>
    </source>
</reference>
<evidence type="ECO:0000256" key="7">
    <source>
        <dbReference type="ARBA" id="ARBA00029660"/>
    </source>
</evidence>
<dbReference type="EC" id="2.3.1.82" evidence="2 9"/>
<dbReference type="KEGG" id="ais:BUW96_02915"/>
<dbReference type="Proteomes" id="UP000494183">
    <property type="component" value="Unassembled WGS sequence"/>
</dbReference>
<evidence type="ECO:0000256" key="9">
    <source>
        <dbReference type="PIRNR" id="PIRNR000452"/>
    </source>
</evidence>
<dbReference type="InterPro" id="IPR024170">
    <property type="entry name" value="Aminoglycoside_N6-AcTrfrase"/>
</dbReference>
<proteinExistence type="predicted"/>
<dbReference type="SUPFAM" id="SSF55729">
    <property type="entry name" value="Acyl-CoA N-acyltransferases (Nat)"/>
    <property type="match status" value="1"/>
</dbReference>
<evidence type="ECO:0000313" key="11">
    <source>
        <dbReference type="EMBL" id="CAB3931472.1"/>
    </source>
</evidence>
<comment type="catalytic activity">
    <reaction evidence="8 9">
        <text>kanamycin B + acetyl-CoA = N(6')-acetylkanamycin B + CoA + H(+)</text>
        <dbReference type="Rhea" id="RHEA:16449"/>
        <dbReference type="ChEBI" id="CHEBI:15378"/>
        <dbReference type="ChEBI" id="CHEBI:57287"/>
        <dbReference type="ChEBI" id="CHEBI:57288"/>
        <dbReference type="ChEBI" id="CHEBI:58390"/>
        <dbReference type="ChEBI" id="CHEBI:58549"/>
        <dbReference type="EC" id="2.3.1.82"/>
    </reaction>
</comment>
<evidence type="ECO:0000256" key="1">
    <source>
        <dbReference type="ARBA" id="ARBA00011738"/>
    </source>
</evidence>
<evidence type="ECO:0000256" key="2">
    <source>
        <dbReference type="ARBA" id="ARBA00012888"/>
    </source>
</evidence>
<protein>
    <recommendedName>
        <fullName evidence="3 9">Aminoglycoside N(6')-acetyltransferase type 1</fullName>
        <ecNumber evidence="2 9">2.3.1.82</ecNumber>
    </recommendedName>
    <alternativeName>
        <fullName evidence="7 9">Aminoglycoside resistance protein</fullName>
    </alternativeName>
</protein>
<organism evidence="11 12">
    <name type="scientific">Achromobacter insolitus</name>
    <dbReference type="NCBI Taxonomy" id="217204"/>
    <lineage>
        <taxon>Bacteria</taxon>
        <taxon>Pseudomonadati</taxon>
        <taxon>Pseudomonadota</taxon>
        <taxon>Betaproteobacteria</taxon>
        <taxon>Burkholderiales</taxon>
        <taxon>Alcaligenaceae</taxon>
        <taxon>Achromobacter</taxon>
    </lineage>
</organism>
<dbReference type="PANTHER" id="PTHR43877">
    <property type="entry name" value="AMINOALKYLPHOSPHONATE N-ACETYLTRANSFERASE-RELATED-RELATED"/>
    <property type="match status" value="1"/>
</dbReference>
<sequence length="157" mass="16902">MKAAAITSSEDAAWLALRMALWPDASASEHLQEMADQVSSPTRYAQFLVRSDAGQAVGLAEASIRSDYVNGTNSSPVAFLEGLYVVPEARRLGAARALIAAVRGWARDRGCKELASDTQLDNAVSQAAHSRLGFTETERVVYFNMPLQAPAHPAHCE</sequence>
<dbReference type="GO" id="GO:0046677">
    <property type="term" value="P:response to antibiotic"/>
    <property type="evidence" value="ECO:0007669"/>
    <property type="project" value="UniProtKB-KW"/>
</dbReference>
<dbReference type="Gene3D" id="3.40.630.30">
    <property type="match status" value="1"/>
</dbReference>
<dbReference type="RefSeq" id="WP_042793149.1">
    <property type="nucleotide sequence ID" value="NZ_CADIJK010000017.1"/>
</dbReference>
<dbReference type="GO" id="GO:0047663">
    <property type="term" value="F:aminoglycoside 6'-N-acetyltransferase activity"/>
    <property type="evidence" value="ECO:0007669"/>
    <property type="project" value="UniProtKB-EC"/>
</dbReference>
<dbReference type="Pfam" id="PF00583">
    <property type="entry name" value="Acetyltransf_1"/>
    <property type="match status" value="1"/>
</dbReference>
<dbReference type="CDD" id="cd04301">
    <property type="entry name" value="NAT_SF"/>
    <property type="match status" value="1"/>
</dbReference>
<gene>
    <name evidence="11" type="ORF">LMG6000_02169</name>
</gene>
<dbReference type="PROSITE" id="PS51186">
    <property type="entry name" value="GNAT"/>
    <property type="match status" value="1"/>
</dbReference>
<feature type="domain" description="N-acetyltransferase" evidence="10">
    <location>
        <begin position="1"/>
        <end position="150"/>
    </location>
</feature>
<keyword evidence="12" id="KW-1185">Reference proteome</keyword>
<keyword evidence="5 9" id="KW-0046">Antibiotic resistance</keyword>